<dbReference type="PROSITE" id="PS51509">
    <property type="entry name" value="PHOSPHAGEN_KINASE_N"/>
    <property type="match status" value="2"/>
</dbReference>
<keyword evidence="10" id="KW-0812">Transmembrane</keyword>
<feature type="binding site" evidence="7">
    <location>
        <begin position="304"/>
        <end position="309"/>
    </location>
    <ligand>
        <name>ATP</name>
        <dbReference type="ChEBI" id="CHEBI:30616"/>
    </ligand>
</feature>
<keyword evidence="2 7" id="KW-0808">Transferase</keyword>
<keyword evidence="3 7" id="KW-0547">Nucleotide-binding</keyword>
<dbReference type="EMBL" id="CAIIXF020000001">
    <property type="protein sequence ID" value="CAH1773229.1"/>
    <property type="molecule type" value="Genomic_DNA"/>
</dbReference>
<feature type="binding site" evidence="7">
    <location>
        <begin position="677"/>
        <end position="681"/>
    </location>
    <ligand>
        <name>ATP</name>
        <dbReference type="ChEBI" id="CHEBI:30616"/>
    </ligand>
</feature>
<comment type="caution">
    <text evidence="13">The sequence shown here is derived from an EMBL/GenBank/DDBJ whole genome shotgun (WGS) entry which is preliminary data.</text>
</comment>
<protein>
    <recommendedName>
        <fullName evidence="15">Arginine kinase</fullName>
    </recommendedName>
</protein>
<dbReference type="GO" id="GO:0004111">
    <property type="term" value="F:creatine kinase activity"/>
    <property type="evidence" value="ECO:0007669"/>
    <property type="project" value="InterPro"/>
</dbReference>
<keyword evidence="14" id="KW-1185">Reference proteome</keyword>
<evidence type="ECO:0008006" key="15">
    <source>
        <dbReference type="Google" id="ProtNLM"/>
    </source>
</evidence>
<dbReference type="PROSITE" id="PS51510">
    <property type="entry name" value="PHOSPHAGEN_KINASE_C"/>
    <property type="match status" value="2"/>
</dbReference>
<dbReference type="InterPro" id="IPR014746">
    <property type="entry name" value="Gln_synth/guanido_kin_cat_dom"/>
</dbReference>
<dbReference type="GO" id="GO:0005615">
    <property type="term" value="C:extracellular space"/>
    <property type="evidence" value="ECO:0007669"/>
    <property type="project" value="TreeGrafter"/>
</dbReference>
<dbReference type="Gene3D" id="3.30.590.10">
    <property type="entry name" value="Glutamine synthetase/guanido kinase, catalytic domain"/>
    <property type="match status" value="2"/>
</dbReference>
<dbReference type="InterPro" id="IPR036802">
    <property type="entry name" value="ATP-guanido_PTrfase_N_sf"/>
</dbReference>
<dbReference type="SUPFAM" id="SSF55931">
    <property type="entry name" value="Glutamine synthetase/guanido kinase"/>
    <property type="match status" value="2"/>
</dbReference>
<feature type="binding site" evidence="7">
    <location>
        <begin position="276"/>
        <end position="280"/>
    </location>
    <ligand>
        <name>ATP</name>
        <dbReference type="ChEBI" id="CHEBI:30616"/>
    </ligand>
</feature>
<evidence type="ECO:0000256" key="1">
    <source>
        <dbReference type="ARBA" id="ARBA00006798"/>
    </source>
</evidence>
<feature type="transmembrane region" description="Helical" evidence="10">
    <location>
        <begin position="766"/>
        <end position="783"/>
    </location>
</feature>
<feature type="domain" description="Phosphagen kinase N-terminal" evidence="11">
    <location>
        <begin position="404"/>
        <end position="487"/>
    </location>
</feature>
<evidence type="ECO:0000256" key="8">
    <source>
        <dbReference type="RuleBase" id="RU000505"/>
    </source>
</evidence>
<dbReference type="InterPro" id="IPR022415">
    <property type="entry name" value="ATP-guanido_PTrfase_AS"/>
</dbReference>
<dbReference type="InterPro" id="IPR022414">
    <property type="entry name" value="ATP-guanido_PTrfase_cat"/>
</dbReference>
<dbReference type="SUPFAM" id="SSF48034">
    <property type="entry name" value="Guanido kinase N-terminal domain"/>
    <property type="match status" value="2"/>
</dbReference>
<dbReference type="Pfam" id="PF00217">
    <property type="entry name" value="ATP-gua_Ptrans"/>
    <property type="match status" value="2"/>
</dbReference>
<name>A0A8S4MWM3_OWEFU</name>
<dbReference type="OrthoDB" id="430219at2759"/>
<dbReference type="PANTHER" id="PTHR11547:SF38">
    <property type="entry name" value="ARGININE KINASE 1-RELATED"/>
    <property type="match status" value="1"/>
</dbReference>
<dbReference type="AlphaFoldDB" id="A0A8S4MWM3"/>
<keyword evidence="10" id="KW-1133">Transmembrane helix</keyword>
<dbReference type="InterPro" id="IPR000749">
    <property type="entry name" value="ATP-guanido_PTrfase"/>
</dbReference>
<dbReference type="GO" id="GO:0046314">
    <property type="term" value="P:phosphocreatine biosynthetic process"/>
    <property type="evidence" value="ECO:0007669"/>
    <property type="project" value="InterPro"/>
</dbReference>
<keyword evidence="4 7" id="KW-0418">Kinase</keyword>
<evidence type="ECO:0000313" key="14">
    <source>
        <dbReference type="Proteomes" id="UP000749559"/>
    </source>
</evidence>
<evidence type="ECO:0000256" key="3">
    <source>
        <dbReference type="ARBA" id="ARBA00022741"/>
    </source>
</evidence>
<dbReference type="GO" id="GO:0005524">
    <property type="term" value="F:ATP binding"/>
    <property type="evidence" value="ECO:0007669"/>
    <property type="project" value="UniProtKB-UniRule"/>
</dbReference>
<evidence type="ECO:0000256" key="7">
    <source>
        <dbReference type="PROSITE-ProRule" id="PRU00843"/>
    </source>
</evidence>
<dbReference type="PANTHER" id="PTHR11547">
    <property type="entry name" value="ARGININE OR CREATINE KINASE"/>
    <property type="match status" value="1"/>
</dbReference>
<evidence type="ECO:0000259" key="12">
    <source>
        <dbReference type="PROSITE" id="PS51510"/>
    </source>
</evidence>
<reference evidence="13" key="1">
    <citation type="submission" date="2022-03" db="EMBL/GenBank/DDBJ databases">
        <authorList>
            <person name="Martin C."/>
        </authorList>
    </citation>
    <scope>NUCLEOTIDE SEQUENCE</scope>
</reference>
<sequence>MADERYDEYVKKLEENESKSLMKKHFLPNKDAVKDLKTPLGGTICDCIKSGVDNLDSGCGIYASDPEAYETFAAVFDPLIKDYHRKEEVAHPQSNFGDPENLGIGDADPDNQFVVSTRIRVGRSVKGIPFPPCITNEQRQEVETRVCEALNTMPGELAGKYYSLTKMTPEENQTLIDDHFLFKNDDRFLESAGGYKAWPESRGIFHNDSKTFLVWLNEEDHIRIISMQKGGNIDEVFARLIKAVNHIQDNGGIEFARTDRHGYLTFCPTNIGTTLRASVHVKIPLASKHADFKEFCEKRFLQPRGIHGEHTESVGGVYDISNKGRMGMTEFDAVKIMADGVRDLIAWEKELMASSEGTAEPEEAAPAAEAAVVATEATEEKVDEPAAEEPAKPADEEAGGEQCSLSGDDMIKILVDSSSKSLLKTYLTQAVYDKVKDRKTALGGTIADCMRSGVENLDSGTGIYACDPEAYETFKEAFDPIIMDYHKCKSIAHPEAGQFGNTDDLGFTDLDPDNKYVVSTRVRVGRSCEGYAFPPTIKTEAREEMKCKMVEAFDTFEGEHKGKYYPLEGMSPEDQKKLTEDHFLFNDSDRFLKSAGGYNDWPKSRGIYHNDNKTFLVWCNEEDHIRIISMQMGGNLGEVYSRLVAGIKHMESKTKFATNPRLGYLTFCPTNLGTTLRASVHVKIPLFSQHKDFNKMCASWNLQPRGIHGEHTESVGGVYDISNKRRLGLTEYQAVKEMADGVMKVIEMEKKLESGEKVQSGLSTPMLLLLAGIPTVIVIGVLIKKFWS</sequence>
<evidence type="ECO:0000256" key="10">
    <source>
        <dbReference type="SAM" id="Phobius"/>
    </source>
</evidence>
<dbReference type="FunFam" id="3.30.590.10:FF:000006">
    <property type="entry name" value="Arginine kinase 1"/>
    <property type="match status" value="2"/>
</dbReference>
<gene>
    <name evidence="13" type="ORF">OFUS_LOCUS854</name>
</gene>
<keyword evidence="10" id="KW-0472">Membrane</keyword>
<accession>A0A8S4MWM3</accession>
<dbReference type="Pfam" id="PF02807">
    <property type="entry name" value="ATP-gua_PtransN"/>
    <property type="match status" value="2"/>
</dbReference>
<feature type="binding site" evidence="7">
    <location>
        <begin position="116"/>
        <end position="120"/>
    </location>
    <ligand>
        <name>ATP</name>
        <dbReference type="ChEBI" id="CHEBI:30616"/>
    </ligand>
</feature>
<evidence type="ECO:0000256" key="6">
    <source>
        <dbReference type="PROSITE-ProRule" id="PRU00842"/>
    </source>
</evidence>
<dbReference type="Proteomes" id="UP000749559">
    <property type="component" value="Unassembled WGS sequence"/>
</dbReference>
<feature type="binding site" evidence="7">
    <location>
        <position position="582"/>
    </location>
    <ligand>
        <name>ATP</name>
        <dbReference type="ChEBI" id="CHEBI:30616"/>
    </ligand>
</feature>
<feature type="binding site" evidence="7">
    <location>
        <begin position="519"/>
        <end position="523"/>
    </location>
    <ligand>
        <name>ATP</name>
        <dbReference type="ChEBI" id="CHEBI:30616"/>
    </ligand>
</feature>
<dbReference type="GO" id="GO:0004054">
    <property type="term" value="F:arginine kinase activity"/>
    <property type="evidence" value="ECO:0007669"/>
    <property type="project" value="UniProtKB-ARBA"/>
</dbReference>
<evidence type="ECO:0000256" key="9">
    <source>
        <dbReference type="SAM" id="MobiDB-lite"/>
    </source>
</evidence>
<feature type="binding site" evidence="7">
    <location>
        <position position="179"/>
    </location>
    <ligand>
        <name>ATP</name>
        <dbReference type="ChEBI" id="CHEBI:30616"/>
    </ligand>
</feature>
<feature type="compositionally biased region" description="Basic and acidic residues" evidence="9">
    <location>
        <begin position="378"/>
        <end position="395"/>
    </location>
</feature>
<feature type="binding site" evidence="7">
    <location>
        <position position="626"/>
    </location>
    <ligand>
        <name>ATP</name>
        <dbReference type="ChEBI" id="CHEBI:30616"/>
    </ligand>
</feature>
<organism evidence="13 14">
    <name type="scientific">Owenia fusiformis</name>
    <name type="common">Polychaete worm</name>
    <dbReference type="NCBI Taxonomy" id="6347"/>
    <lineage>
        <taxon>Eukaryota</taxon>
        <taxon>Metazoa</taxon>
        <taxon>Spiralia</taxon>
        <taxon>Lophotrochozoa</taxon>
        <taxon>Annelida</taxon>
        <taxon>Polychaeta</taxon>
        <taxon>Sedentaria</taxon>
        <taxon>Canalipalpata</taxon>
        <taxon>Sabellida</taxon>
        <taxon>Oweniida</taxon>
        <taxon>Oweniidae</taxon>
        <taxon>Owenia</taxon>
    </lineage>
</organism>
<evidence type="ECO:0000256" key="4">
    <source>
        <dbReference type="ARBA" id="ARBA00022777"/>
    </source>
</evidence>
<dbReference type="CDD" id="cd07932">
    <property type="entry name" value="arginine_kinase_like"/>
    <property type="match status" value="2"/>
</dbReference>
<evidence type="ECO:0000313" key="13">
    <source>
        <dbReference type="EMBL" id="CAH1773229.1"/>
    </source>
</evidence>
<feature type="binding site" evidence="7">
    <location>
        <begin position="705"/>
        <end position="710"/>
    </location>
    <ligand>
        <name>ATP</name>
        <dbReference type="ChEBI" id="CHEBI:30616"/>
    </ligand>
</feature>
<feature type="domain" description="Phosphagen kinase C-terminal" evidence="12">
    <location>
        <begin position="516"/>
        <end position="752"/>
    </location>
</feature>
<keyword evidence="5 7" id="KW-0067">ATP-binding</keyword>
<comment type="similarity">
    <text evidence="1 6 8">Belongs to the ATP:guanido phosphotransferase family.</text>
</comment>
<evidence type="ECO:0000256" key="5">
    <source>
        <dbReference type="ARBA" id="ARBA00022840"/>
    </source>
</evidence>
<dbReference type="InterPro" id="IPR022413">
    <property type="entry name" value="ATP-guanido_PTrfase_N"/>
</dbReference>
<dbReference type="FunFam" id="1.10.135.10:FF:000003">
    <property type="entry name" value="Three-domain arginine kinase"/>
    <property type="match status" value="2"/>
</dbReference>
<feature type="binding site" evidence="7">
    <location>
        <position position="223"/>
    </location>
    <ligand>
        <name>ATP</name>
        <dbReference type="ChEBI" id="CHEBI:30616"/>
    </ligand>
</feature>
<feature type="region of interest" description="Disordered" evidence="9">
    <location>
        <begin position="353"/>
        <end position="404"/>
    </location>
</feature>
<feature type="compositionally biased region" description="Low complexity" evidence="9">
    <location>
        <begin position="364"/>
        <end position="376"/>
    </location>
</feature>
<evidence type="ECO:0000256" key="2">
    <source>
        <dbReference type="ARBA" id="ARBA00022679"/>
    </source>
</evidence>
<dbReference type="PROSITE" id="PS00112">
    <property type="entry name" value="PHOSPHAGEN_KINASE"/>
    <property type="match status" value="2"/>
</dbReference>
<proteinExistence type="inferred from homology"/>
<dbReference type="Gene3D" id="1.10.135.10">
    <property type="entry name" value="ATP:guanido phosphotransferase, N-terminal domain"/>
    <property type="match status" value="2"/>
</dbReference>
<feature type="domain" description="Phosphagen kinase C-terminal" evidence="12">
    <location>
        <begin position="113"/>
        <end position="351"/>
    </location>
</feature>
<evidence type="ECO:0000259" key="11">
    <source>
        <dbReference type="PROSITE" id="PS51509"/>
    </source>
</evidence>
<feature type="domain" description="Phosphagen kinase N-terminal" evidence="11">
    <location>
        <begin position="2"/>
        <end position="85"/>
    </location>
</feature>